<sequence length="46" mass="5052">MSVPIKAYSRRGLAFLTVVPGGCPLFLSKNKRNFSDTTMMPTTMSV</sequence>
<gene>
    <name evidence="1" type="ORF">SAMN05421753_117115</name>
</gene>
<evidence type="ECO:0000313" key="1">
    <source>
        <dbReference type="EMBL" id="SFJ27757.1"/>
    </source>
</evidence>
<dbReference type="Proteomes" id="UP000199518">
    <property type="component" value="Unassembled WGS sequence"/>
</dbReference>
<reference evidence="2" key="1">
    <citation type="submission" date="2016-10" db="EMBL/GenBank/DDBJ databases">
        <authorList>
            <person name="Varghese N."/>
            <person name="Submissions S."/>
        </authorList>
    </citation>
    <scope>NUCLEOTIDE SEQUENCE [LARGE SCALE GENOMIC DNA]</scope>
    <source>
        <strain evidence="2">DSM 26348</strain>
    </source>
</reference>
<organism evidence="1 2">
    <name type="scientific">Planctomicrobium piriforme</name>
    <dbReference type="NCBI Taxonomy" id="1576369"/>
    <lineage>
        <taxon>Bacteria</taxon>
        <taxon>Pseudomonadati</taxon>
        <taxon>Planctomycetota</taxon>
        <taxon>Planctomycetia</taxon>
        <taxon>Planctomycetales</taxon>
        <taxon>Planctomycetaceae</taxon>
        <taxon>Planctomicrobium</taxon>
    </lineage>
</organism>
<proteinExistence type="predicted"/>
<dbReference type="AlphaFoldDB" id="A0A1I3Q2S2"/>
<dbReference type="EMBL" id="FOQD01000017">
    <property type="protein sequence ID" value="SFJ27757.1"/>
    <property type="molecule type" value="Genomic_DNA"/>
</dbReference>
<evidence type="ECO:0000313" key="2">
    <source>
        <dbReference type="Proteomes" id="UP000199518"/>
    </source>
</evidence>
<keyword evidence="2" id="KW-1185">Reference proteome</keyword>
<protein>
    <submittedName>
        <fullName evidence="1">Uncharacterized protein</fullName>
    </submittedName>
</protein>
<accession>A0A1I3Q2S2</accession>
<name>A0A1I3Q2S2_9PLAN</name>